<dbReference type="EMBL" id="AMZY02000007">
    <property type="protein sequence ID" value="EMS34146.1"/>
    <property type="molecule type" value="Genomic_DNA"/>
</dbReference>
<keyword evidence="2" id="KW-1185">Reference proteome</keyword>
<accession>M7YAD1</accession>
<comment type="caution">
    <text evidence="1">The sequence shown here is derived from an EMBL/GenBank/DDBJ whole genome shotgun (WGS) entry which is preliminary data.</text>
</comment>
<organism evidence="1 2">
    <name type="scientific">Mariniradius saccharolyticus AK6</name>
    <dbReference type="NCBI Taxonomy" id="1239962"/>
    <lineage>
        <taxon>Bacteria</taxon>
        <taxon>Pseudomonadati</taxon>
        <taxon>Bacteroidota</taxon>
        <taxon>Cytophagia</taxon>
        <taxon>Cytophagales</taxon>
        <taxon>Cyclobacteriaceae</taxon>
        <taxon>Mariniradius</taxon>
    </lineage>
</organism>
<dbReference type="AlphaFoldDB" id="M7YAD1"/>
<reference evidence="1" key="1">
    <citation type="submission" date="2013-01" db="EMBL/GenBank/DDBJ databases">
        <title>Genome assembly of Mariniradius saccharolyticus AK6.</title>
        <authorList>
            <person name="Vaidya B."/>
            <person name="Khatri I."/>
            <person name="Tanuku N.R.S."/>
            <person name="Subramanian S."/>
            <person name="Pinnaka A."/>
        </authorList>
    </citation>
    <scope>NUCLEOTIDE SEQUENCE [LARGE SCALE GENOMIC DNA]</scope>
    <source>
        <strain evidence="1">AK6</strain>
    </source>
</reference>
<protein>
    <submittedName>
        <fullName evidence="1">Uncharacterized protein</fullName>
    </submittedName>
</protein>
<dbReference type="STRING" id="1239962.C943_03963"/>
<name>M7YAD1_9BACT</name>
<dbReference type="Proteomes" id="UP000010953">
    <property type="component" value="Unassembled WGS sequence"/>
</dbReference>
<sequence>MVTYQDPQTKKFKNIMSDSLSFVPKGIAYSIWIDERGR</sequence>
<evidence type="ECO:0000313" key="2">
    <source>
        <dbReference type="Proteomes" id="UP000010953"/>
    </source>
</evidence>
<dbReference type="InParanoid" id="M7YAD1"/>
<evidence type="ECO:0000313" key="1">
    <source>
        <dbReference type="EMBL" id="EMS34146.1"/>
    </source>
</evidence>
<proteinExistence type="predicted"/>
<gene>
    <name evidence="1" type="ORF">C943_03963</name>
</gene>